<protein>
    <submittedName>
        <fullName evidence="2">Uncharacterized protein</fullName>
    </submittedName>
</protein>
<feature type="non-terminal residue" evidence="2">
    <location>
        <position position="73"/>
    </location>
</feature>
<comment type="caution">
    <text evidence="2">The sequence shown here is derived from an EMBL/GenBank/DDBJ whole genome shotgun (WGS) entry which is preliminary data.</text>
</comment>
<evidence type="ECO:0000256" key="1">
    <source>
        <dbReference type="SAM" id="MobiDB-lite"/>
    </source>
</evidence>
<dbReference type="AlphaFoldDB" id="A0AAN4ZHD9"/>
<dbReference type="EMBL" id="BTRK01000003">
    <property type="protein sequence ID" value="GMR41303.1"/>
    <property type="molecule type" value="Genomic_DNA"/>
</dbReference>
<sequence length="73" mass="7791">RTREARMNLPRRVRASGNGQRRTRTQASLTTVSSLVQSEPISPHSRIAACISRAKDECSTGSVVSHGVAAATT</sequence>
<organism evidence="2 3">
    <name type="scientific">Pristionchus mayeri</name>
    <dbReference type="NCBI Taxonomy" id="1317129"/>
    <lineage>
        <taxon>Eukaryota</taxon>
        <taxon>Metazoa</taxon>
        <taxon>Ecdysozoa</taxon>
        <taxon>Nematoda</taxon>
        <taxon>Chromadorea</taxon>
        <taxon>Rhabditida</taxon>
        <taxon>Rhabditina</taxon>
        <taxon>Diplogasteromorpha</taxon>
        <taxon>Diplogasteroidea</taxon>
        <taxon>Neodiplogasteridae</taxon>
        <taxon>Pristionchus</taxon>
    </lineage>
</organism>
<gene>
    <name evidence="2" type="ORF">PMAYCL1PPCAC_11498</name>
</gene>
<feature type="non-terminal residue" evidence="2">
    <location>
        <position position="1"/>
    </location>
</feature>
<dbReference type="Proteomes" id="UP001328107">
    <property type="component" value="Unassembled WGS sequence"/>
</dbReference>
<feature type="region of interest" description="Disordered" evidence="1">
    <location>
        <begin position="1"/>
        <end position="37"/>
    </location>
</feature>
<evidence type="ECO:0000313" key="3">
    <source>
        <dbReference type="Proteomes" id="UP001328107"/>
    </source>
</evidence>
<evidence type="ECO:0000313" key="2">
    <source>
        <dbReference type="EMBL" id="GMR41303.1"/>
    </source>
</evidence>
<reference evidence="3" key="1">
    <citation type="submission" date="2022-10" db="EMBL/GenBank/DDBJ databases">
        <title>Genome assembly of Pristionchus species.</title>
        <authorList>
            <person name="Yoshida K."/>
            <person name="Sommer R.J."/>
        </authorList>
    </citation>
    <scope>NUCLEOTIDE SEQUENCE [LARGE SCALE GENOMIC DNA]</scope>
    <source>
        <strain evidence="3">RS5460</strain>
    </source>
</reference>
<name>A0AAN4ZHD9_9BILA</name>
<feature type="compositionally biased region" description="Polar residues" evidence="1">
    <location>
        <begin position="17"/>
        <end position="37"/>
    </location>
</feature>
<keyword evidence="3" id="KW-1185">Reference proteome</keyword>
<accession>A0AAN4ZHD9</accession>
<proteinExistence type="predicted"/>